<evidence type="ECO:0000256" key="2">
    <source>
        <dbReference type="ARBA" id="ARBA00023128"/>
    </source>
</evidence>
<dbReference type="AlphaFoldDB" id="A0A2Y9L213"/>
<keyword evidence="2" id="KW-0496">Mitochondrion</keyword>
<name>A0A2Y9L213_ENHLU</name>
<dbReference type="PANTHER" id="PTHR46690:SF1">
    <property type="entry name" value="CYTOCHROME C OXIDASE ASSEMBLY FACTOR 6 HOMOLOG"/>
    <property type="match status" value="1"/>
</dbReference>
<dbReference type="RefSeq" id="XP_022379398.1">
    <property type="nucleotide sequence ID" value="XM_022523690.1"/>
</dbReference>
<dbReference type="PANTHER" id="PTHR46690">
    <property type="entry name" value="CYTOCHROME C OXIDASE ASSEMBLY FACTOR 6 HOMOLOG"/>
    <property type="match status" value="1"/>
</dbReference>
<evidence type="ECO:0000313" key="5">
    <source>
        <dbReference type="Proteomes" id="UP000248482"/>
    </source>
</evidence>
<protein>
    <submittedName>
        <fullName evidence="6">Uncharacterized protein LOC111160528 isoform X2</fullName>
    </submittedName>
</protein>
<keyword evidence="5" id="KW-1185">Reference proteome</keyword>
<evidence type="ECO:0000256" key="1">
    <source>
        <dbReference type="ARBA" id="ARBA00004173"/>
    </source>
</evidence>
<dbReference type="GO" id="GO:0042775">
    <property type="term" value="P:mitochondrial ATP synthesis coupled electron transport"/>
    <property type="evidence" value="ECO:0007669"/>
    <property type="project" value="TreeGrafter"/>
</dbReference>
<evidence type="ECO:0000313" key="6">
    <source>
        <dbReference type="RefSeq" id="XP_022379398.1"/>
    </source>
</evidence>
<dbReference type="GeneID" id="111160528"/>
<feature type="compositionally biased region" description="Basic residues" evidence="4">
    <location>
        <begin position="1"/>
        <end position="18"/>
    </location>
</feature>
<dbReference type="InterPro" id="IPR042289">
    <property type="entry name" value="COA6"/>
</dbReference>
<comment type="subcellular location">
    <subcellularLocation>
        <location evidence="1">Mitochondrion</location>
    </subcellularLocation>
</comment>
<evidence type="ECO:0000256" key="4">
    <source>
        <dbReference type="SAM" id="MobiDB-lite"/>
    </source>
</evidence>
<keyword evidence="3" id="KW-1015">Disulfide bond</keyword>
<dbReference type="InterPro" id="IPR048280">
    <property type="entry name" value="COX6B-like"/>
</dbReference>
<reference evidence="6" key="1">
    <citation type="submission" date="2025-08" db="UniProtKB">
        <authorList>
            <consortium name="RefSeq"/>
        </authorList>
    </citation>
    <scope>IDENTIFICATION</scope>
    <source>
        <tissue evidence="6">Blood</tissue>
    </source>
</reference>
<proteinExistence type="predicted"/>
<gene>
    <name evidence="6" type="primary">LOC111160528</name>
</gene>
<dbReference type="InterPro" id="IPR036549">
    <property type="entry name" value="CX6/COA6-like_sf"/>
</dbReference>
<dbReference type="Pfam" id="PF02297">
    <property type="entry name" value="COX6B"/>
    <property type="match status" value="1"/>
</dbReference>
<dbReference type="SUPFAM" id="SSF47694">
    <property type="entry name" value="Cytochrome c oxidase subunit h"/>
    <property type="match status" value="1"/>
</dbReference>
<evidence type="ECO:0000256" key="3">
    <source>
        <dbReference type="ARBA" id="ARBA00023157"/>
    </source>
</evidence>
<dbReference type="GO" id="GO:0005739">
    <property type="term" value="C:mitochondrion"/>
    <property type="evidence" value="ECO:0007669"/>
    <property type="project" value="UniProtKB-SubCell"/>
</dbReference>
<dbReference type="PROSITE" id="PS51808">
    <property type="entry name" value="CHCH"/>
    <property type="match status" value="1"/>
</dbReference>
<organism evidence="5 6">
    <name type="scientific">Enhydra lutris kenyoni</name>
    <name type="common">northern sea otter</name>
    <dbReference type="NCBI Taxonomy" id="391180"/>
    <lineage>
        <taxon>Eukaryota</taxon>
        <taxon>Metazoa</taxon>
        <taxon>Chordata</taxon>
        <taxon>Craniata</taxon>
        <taxon>Vertebrata</taxon>
        <taxon>Euteleostomi</taxon>
        <taxon>Mammalia</taxon>
        <taxon>Eutheria</taxon>
        <taxon>Laurasiatheria</taxon>
        <taxon>Carnivora</taxon>
        <taxon>Caniformia</taxon>
        <taxon>Musteloidea</taxon>
        <taxon>Mustelidae</taxon>
        <taxon>Lutrinae</taxon>
        <taxon>Enhydra</taxon>
    </lineage>
</organism>
<sequence>MTLSSRQRRREPGRRRARGQFAGGFRRARVLEAGPGGSDSARLGLPFGTAGSSAGAAGSSRRVRFLVERLVCRPPSTWAQLPPSYSLGPRGMAAPSMKERQACWGARDEYWKCLDEKAEDASQCEQLRSAFESRCPQQWGARSRAAYKQVIVGSGLRGDPGSDFQNVTFRNPLFELLLLGWKSRLLLCVRCLRASRQR</sequence>
<dbReference type="GO" id="GO:0008535">
    <property type="term" value="P:respiratory chain complex IV assembly"/>
    <property type="evidence" value="ECO:0007669"/>
    <property type="project" value="InterPro"/>
</dbReference>
<dbReference type="Proteomes" id="UP000248482">
    <property type="component" value="Unplaced"/>
</dbReference>
<accession>A0A2Y9L213</accession>
<feature type="region of interest" description="Disordered" evidence="4">
    <location>
        <begin position="1"/>
        <end position="21"/>
    </location>
</feature>
<dbReference type="Gene3D" id="1.10.10.140">
    <property type="entry name" value="Cytochrome c oxidase, subunit VIb"/>
    <property type="match status" value="1"/>
</dbReference>